<comment type="subcellular location">
    <subcellularLocation>
        <location evidence="1">Membrane</location>
        <topology evidence="1">Multi-pass membrane protein</topology>
    </subcellularLocation>
</comment>
<reference evidence="7 8" key="1">
    <citation type="submission" date="2019-07" db="EMBL/GenBank/DDBJ databases">
        <title>Whole genome shotgun sequence of Cellulomonas persica NBRC 101101.</title>
        <authorList>
            <person name="Hosoyama A."/>
            <person name="Uohara A."/>
            <person name="Ohji S."/>
            <person name="Ichikawa N."/>
        </authorList>
    </citation>
    <scope>NUCLEOTIDE SEQUENCE [LARGE SCALE GENOMIC DNA]</scope>
    <source>
        <strain evidence="7 8">NBRC 101101</strain>
    </source>
</reference>
<dbReference type="Pfam" id="PF07291">
    <property type="entry name" value="MauE"/>
    <property type="match status" value="1"/>
</dbReference>
<sequence length="173" mass="17608">MDTLSLACRILLVLVFAVSSTSKLRSGPFDELRTSVRTARLLPARVVSPVLGAMVAAEATAAVLLVVPTTVRLGAGLAALLLAAFVVVIVTSARRRTGLTCRCFGGNGAALGGRHVARNAMLLVACAVVVAGPGALPQHAESVALALVAATVLAVLVIRLDDLAALALPRART</sequence>
<feature type="domain" description="Methylamine utilisation protein MauE" evidence="6">
    <location>
        <begin position="1"/>
        <end position="130"/>
    </location>
</feature>
<keyword evidence="4 5" id="KW-0472">Membrane</keyword>
<protein>
    <recommendedName>
        <fullName evidence="6">Methylamine utilisation protein MauE domain-containing protein</fullName>
    </recommendedName>
</protein>
<proteinExistence type="predicted"/>
<comment type="caution">
    <text evidence="7">The sequence shown here is derived from an EMBL/GenBank/DDBJ whole genome shotgun (WGS) entry which is preliminary data.</text>
</comment>
<evidence type="ECO:0000256" key="1">
    <source>
        <dbReference type="ARBA" id="ARBA00004141"/>
    </source>
</evidence>
<feature type="transmembrane region" description="Helical" evidence="5">
    <location>
        <begin position="73"/>
        <end position="93"/>
    </location>
</feature>
<feature type="transmembrane region" description="Helical" evidence="5">
    <location>
        <begin position="46"/>
        <end position="67"/>
    </location>
</feature>
<dbReference type="UniPathway" id="UPA00895"/>
<accession>A0A510UX33</accession>
<keyword evidence="2 5" id="KW-0812">Transmembrane</keyword>
<evidence type="ECO:0000256" key="4">
    <source>
        <dbReference type="ARBA" id="ARBA00023136"/>
    </source>
</evidence>
<gene>
    <name evidence="7" type="ORF">CPE01_29800</name>
</gene>
<dbReference type="AlphaFoldDB" id="A0A510UX33"/>
<evidence type="ECO:0000256" key="3">
    <source>
        <dbReference type="ARBA" id="ARBA00022989"/>
    </source>
</evidence>
<name>A0A510UX33_9CELL</name>
<keyword evidence="3 5" id="KW-1133">Transmembrane helix</keyword>
<evidence type="ECO:0000313" key="8">
    <source>
        <dbReference type="Proteomes" id="UP000321386"/>
    </source>
</evidence>
<keyword evidence="8" id="KW-1185">Reference proteome</keyword>
<dbReference type="Proteomes" id="UP000321386">
    <property type="component" value="Unassembled WGS sequence"/>
</dbReference>
<evidence type="ECO:0000256" key="5">
    <source>
        <dbReference type="SAM" id="Phobius"/>
    </source>
</evidence>
<evidence type="ECO:0000313" key="7">
    <source>
        <dbReference type="EMBL" id="GEK19247.1"/>
    </source>
</evidence>
<evidence type="ECO:0000256" key="2">
    <source>
        <dbReference type="ARBA" id="ARBA00022692"/>
    </source>
</evidence>
<dbReference type="GO" id="GO:0016020">
    <property type="term" value="C:membrane"/>
    <property type="evidence" value="ECO:0007669"/>
    <property type="project" value="UniProtKB-SubCell"/>
</dbReference>
<dbReference type="EMBL" id="BJUA01000020">
    <property type="protein sequence ID" value="GEK19247.1"/>
    <property type="molecule type" value="Genomic_DNA"/>
</dbReference>
<organism evidence="7 8">
    <name type="scientific">Cellulomonas persica</name>
    <dbReference type="NCBI Taxonomy" id="76861"/>
    <lineage>
        <taxon>Bacteria</taxon>
        <taxon>Bacillati</taxon>
        <taxon>Actinomycetota</taxon>
        <taxon>Actinomycetes</taxon>
        <taxon>Micrococcales</taxon>
        <taxon>Cellulomonadaceae</taxon>
        <taxon>Cellulomonas</taxon>
    </lineage>
</organism>
<evidence type="ECO:0000259" key="6">
    <source>
        <dbReference type="Pfam" id="PF07291"/>
    </source>
</evidence>
<dbReference type="RefSeq" id="WP_186811571.1">
    <property type="nucleotide sequence ID" value="NZ_BJUA01000020.1"/>
</dbReference>
<dbReference type="InterPro" id="IPR009908">
    <property type="entry name" value="Methylamine_util_MauE"/>
</dbReference>
<feature type="transmembrane region" description="Helical" evidence="5">
    <location>
        <begin position="142"/>
        <end position="160"/>
    </location>
</feature>
<feature type="transmembrane region" description="Helical" evidence="5">
    <location>
        <begin position="120"/>
        <end position="136"/>
    </location>
</feature>
<dbReference type="GO" id="GO:0030416">
    <property type="term" value="P:methylamine metabolic process"/>
    <property type="evidence" value="ECO:0007669"/>
    <property type="project" value="InterPro"/>
</dbReference>